<sequence length="65" mass="7366">MKKNKRIGDIICYVSFAIGIIGLLITQSTRVGMIIFTIGLVISCPFYRKYNKARKAVIKQGEEKE</sequence>
<evidence type="ECO:0000256" key="1">
    <source>
        <dbReference type="SAM" id="Phobius"/>
    </source>
</evidence>
<feature type="transmembrane region" description="Helical" evidence="1">
    <location>
        <begin position="31"/>
        <end position="47"/>
    </location>
</feature>
<gene>
    <name evidence="2" type="ORF">LrDSM24759_03790</name>
</gene>
<accession>A0A2Z6TCI2</accession>
<name>A0A2Z6TCI2_9LACO</name>
<dbReference type="Proteomes" id="UP000257317">
    <property type="component" value="Unassembled WGS sequence"/>
</dbReference>
<keyword evidence="1" id="KW-0472">Membrane</keyword>
<keyword evidence="1" id="KW-0812">Transmembrane</keyword>
<dbReference type="EMBL" id="BFBY01000002">
    <property type="protein sequence ID" value="GBG04465.1"/>
    <property type="molecule type" value="Genomic_DNA"/>
</dbReference>
<organism evidence="2 3">
    <name type="scientific">Lactobacillus rodentium</name>
    <dbReference type="NCBI Taxonomy" id="947835"/>
    <lineage>
        <taxon>Bacteria</taxon>
        <taxon>Bacillati</taxon>
        <taxon>Bacillota</taxon>
        <taxon>Bacilli</taxon>
        <taxon>Lactobacillales</taxon>
        <taxon>Lactobacillaceae</taxon>
        <taxon>Lactobacillus</taxon>
    </lineage>
</organism>
<keyword evidence="3" id="KW-1185">Reference proteome</keyword>
<feature type="transmembrane region" description="Helical" evidence="1">
    <location>
        <begin position="7"/>
        <end position="25"/>
    </location>
</feature>
<comment type="caution">
    <text evidence="2">The sequence shown here is derived from an EMBL/GenBank/DDBJ whole genome shotgun (WGS) entry which is preliminary data.</text>
</comment>
<evidence type="ECO:0000313" key="2">
    <source>
        <dbReference type="EMBL" id="GBG04465.1"/>
    </source>
</evidence>
<proteinExistence type="predicted"/>
<dbReference type="AlphaFoldDB" id="A0A2Z6TCI2"/>
<reference evidence="3" key="1">
    <citation type="submission" date="2018-03" db="EMBL/GenBank/DDBJ databases">
        <title>New taxa in the Lactobacillus gasseri group.</title>
        <authorList>
            <person name="Tanizawa Y."/>
            <person name="Tohno M."/>
            <person name="Endo A."/>
            <person name="Arita M."/>
        </authorList>
    </citation>
    <scope>NUCLEOTIDE SEQUENCE [LARGE SCALE GENOMIC DNA]</scope>
    <source>
        <strain evidence="3">DSM 24759</strain>
    </source>
</reference>
<protein>
    <submittedName>
        <fullName evidence="2">Uncharacterized protein</fullName>
    </submittedName>
</protein>
<dbReference type="RefSeq" id="WP_117117812.1">
    <property type="nucleotide sequence ID" value="NZ_BFBY01000002.1"/>
</dbReference>
<evidence type="ECO:0000313" key="3">
    <source>
        <dbReference type="Proteomes" id="UP000257317"/>
    </source>
</evidence>
<keyword evidence="1" id="KW-1133">Transmembrane helix</keyword>